<name>A0ABT6Q395_9PROT</name>
<proteinExistence type="predicted"/>
<evidence type="ECO:0000313" key="1">
    <source>
        <dbReference type="EMBL" id="MDI2091596.1"/>
    </source>
</evidence>
<keyword evidence="2" id="KW-1185">Reference proteome</keyword>
<gene>
    <name evidence="1" type="ORF">QJV27_09500</name>
</gene>
<sequence length="81" mass="9804">MKMIDKLLTLCFKYCEFRKITIVTLSIYIFNYSRTLNNLKNGGTITVRNYERAVEWLSDHWPENYPWPDFIQRPVKERVEG</sequence>
<protein>
    <submittedName>
        <fullName evidence="1">Uncharacterized protein</fullName>
    </submittedName>
</protein>
<dbReference type="Proteomes" id="UP001431634">
    <property type="component" value="Unassembled WGS sequence"/>
</dbReference>
<evidence type="ECO:0000313" key="2">
    <source>
        <dbReference type="Proteomes" id="UP001431634"/>
    </source>
</evidence>
<comment type="caution">
    <text evidence="1">The sequence shown here is derived from an EMBL/GenBank/DDBJ whole genome shotgun (WGS) entry which is preliminary data.</text>
</comment>
<dbReference type="RefSeq" id="WP_281448685.1">
    <property type="nucleotide sequence ID" value="NZ_JASBAO010000001.1"/>
</dbReference>
<reference evidence="1" key="1">
    <citation type="submission" date="2023-05" db="EMBL/GenBank/DDBJ databases">
        <title>Whole genome sequence of Commensalibacter sp.</title>
        <authorList>
            <person name="Charoenyingcharoen P."/>
            <person name="Yukphan P."/>
        </authorList>
    </citation>
    <scope>NUCLEOTIDE SEQUENCE</scope>
    <source>
        <strain evidence="1">TBRC 16381</strain>
    </source>
</reference>
<organism evidence="1 2">
    <name type="scientific">Commensalibacter oyaizuii</name>
    <dbReference type="NCBI Taxonomy" id="3043873"/>
    <lineage>
        <taxon>Bacteria</taxon>
        <taxon>Pseudomonadati</taxon>
        <taxon>Pseudomonadota</taxon>
        <taxon>Alphaproteobacteria</taxon>
        <taxon>Acetobacterales</taxon>
        <taxon>Acetobacteraceae</taxon>
    </lineage>
</organism>
<accession>A0ABT6Q395</accession>
<dbReference type="EMBL" id="JASBAO010000001">
    <property type="protein sequence ID" value="MDI2091596.1"/>
    <property type="molecule type" value="Genomic_DNA"/>
</dbReference>